<name>A0AA36F3W8_OCTVU</name>
<proteinExistence type="predicted"/>
<feature type="region of interest" description="Disordered" evidence="1">
    <location>
        <begin position="164"/>
        <end position="204"/>
    </location>
</feature>
<dbReference type="EMBL" id="OX597818">
    <property type="protein sequence ID" value="CAI9722960.1"/>
    <property type="molecule type" value="Genomic_DNA"/>
</dbReference>
<evidence type="ECO:0000313" key="3">
    <source>
        <dbReference type="EMBL" id="CAI9722960.1"/>
    </source>
</evidence>
<keyword evidence="2" id="KW-1133">Transmembrane helix</keyword>
<evidence type="ECO:0000256" key="2">
    <source>
        <dbReference type="SAM" id="Phobius"/>
    </source>
</evidence>
<feature type="compositionally biased region" description="Basic residues" evidence="1">
    <location>
        <begin position="177"/>
        <end position="191"/>
    </location>
</feature>
<evidence type="ECO:0000313" key="4">
    <source>
        <dbReference type="Proteomes" id="UP001162480"/>
    </source>
</evidence>
<protein>
    <submittedName>
        <fullName evidence="3">Uncharacterized protein</fullName>
    </submittedName>
</protein>
<gene>
    <name evidence="3" type="ORF">OCTVUL_1B000824</name>
</gene>
<sequence>MFTTCNSFETSPYVSSSIETDGKSLRTFYKLFGCAVRFELVHDTYSIGYNCMSLNYFYGTRGSKLRNIRLTFTLHLMFISIVILYHICIRNDGKSLRTFYKLFGCAVRFELVHDTYSIGYNCMSLNYFYGTRGSKLRNIRLTFTLHLMFISIVILYHICIRNEEEEEGEEEEGEEKKKKKYKKKKKKKKTPVSKVPSETVQTIT</sequence>
<keyword evidence="2" id="KW-0812">Transmembrane</keyword>
<accession>A0AA36F3W8</accession>
<organism evidence="3 4">
    <name type="scientific">Octopus vulgaris</name>
    <name type="common">Common octopus</name>
    <dbReference type="NCBI Taxonomy" id="6645"/>
    <lineage>
        <taxon>Eukaryota</taxon>
        <taxon>Metazoa</taxon>
        <taxon>Spiralia</taxon>
        <taxon>Lophotrochozoa</taxon>
        <taxon>Mollusca</taxon>
        <taxon>Cephalopoda</taxon>
        <taxon>Coleoidea</taxon>
        <taxon>Octopodiformes</taxon>
        <taxon>Octopoda</taxon>
        <taxon>Incirrata</taxon>
        <taxon>Octopodidae</taxon>
        <taxon>Octopus</taxon>
    </lineage>
</organism>
<reference evidence="3" key="1">
    <citation type="submission" date="2023-08" db="EMBL/GenBank/DDBJ databases">
        <authorList>
            <person name="Alioto T."/>
            <person name="Alioto T."/>
            <person name="Gomez Garrido J."/>
        </authorList>
    </citation>
    <scope>NUCLEOTIDE SEQUENCE</scope>
</reference>
<keyword evidence="2" id="KW-0472">Membrane</keyword>
<dbReference type="Proteomes" id="UP001162480">
    <property type="component" value="Chromosome 5"/>
</dbReference>
<feature type="transmembrane region" description="Helical" evidence="2">
    <location>
        <begin position="68"/>
        <end position="88"/>
    </location>
</feature>
<feature type="compositionally biased region" description="Acidic residues" evidence="1">
    <location>
        <begin position="164"/>
        <end position="173"/>
    </location>
</feature>
<keyword evidence="4" id="KW-1185">Reference proteome</keyword>
<feature type="transmembrane region" description="Helical" evidence="2">
    <location>
        <begin position="139"/>
        <end position="158"/>
    </location>
</feature>
<evidence type="ECO:0000256" key="1">
    <source>
        <dbReference type="SAM" id="MobiDB-lite"/>
    </source>
</evidence>
<dbReference type="AlphaFoldDB" id="A0AA36F3W8"/>